<keyword evidence="3" id="KW-1185">Reference proteome</keyword>
<dbReference type="AlphaFoldDB" id="A0A183FW68"/>
<dbReference type="EMBL" id="UZAH01027584">
    <property type="protein sequence ID" value="VDO93062.1"/>
    <property type="molecule type" value="Genomic_DNA"/>
</dbReference>
<evidence type="ECO:0000256" key="1">
    <source>
        <dbReference type="SAM" id="MobiDB-lite"/>
    </source>
</evidence>
<proteinExistence type="predicted"/>
<sequence length="141" mass="15609">MYECKSQAVYVSALIIMITNAMLSGMQPEKDSREQGIQGGRGGEHRALPSVDFEQYSAAGLCAPSRLREQRVLRWHMDQAYPVISLLRQSVEHFGNDRQIADVASACSPKTVLKRDALTPGLYEYLVPCSRVLCLGHTNPG</sequence>
<dbReference type="Proteomes" id="UP000050761">
    <property type="component" value="Unassembled WGS sequence"/>
</dbReference>
<gene>
    <name evidence="2" type="ORF">HPBE_LOCUS12652</name>
</gene>
<evidence type="ECO:0000313" key="2">
    <source>
        <dbReference type="EMBL" id="VDO93062.1"/>
    </source>
</evidence>
<evidence type="ECO:0000313" key="3">
    <source>
        <dbReference type="Proteomes" id="UP000050761"/>
    </source>
</evidence>
<accession>A0A3P8D9Y3</accession>
<name>A0A183FW68_HELPZ</name>
<feature type="region of interest" description="Disordered" evidence="1">
    <location>
        <begin position="27"/>
        <end position="46"/>
    </location>
</feature>
<protein>
    <submittedName>
        <fullName evidence="4">Transposase</fullName>
    </submittedName>
</protein>
<accession>A0A183FW68</accession>
<organism evidence="3 4">
    <name type="scientific">Heligmosomoides polygyrus</name>
    <name type="common">Parasitic roundworm</name>
    <dbReference type="NCBI Taxonomy" id="6339"/>
    <lineage>
        <taxon>Eukaryota</taxon>
        <taxon>Metazoa</taxon>
        <taxon>Ecdysozoa</taxon>
        <taxon>Nematoda</taxon>
        <taxon>Chromadorea</taxon>
        <taxon>Rhabditida</taxon>
        <taxon>Rhabditina</taxon>
        <taxon>Rhabditomorpha</taxon>
        <taxon>Strongyloidea</taxon>
        <taxon>Heligmosomidae</taxon>
        <taxon>Heligmosomoides</taxon>
    </lineage>
</organism>
<evidence type="ECO:0000313" key="4">
    <source>
        <dbReference type="WBParaSite" id="HPBE_0001265101-mRNA-1"/>
    </source>
</evidence>
<reference evidence="2 3" key="1">
    <citation type="submission" date="2018-11" db="EMBL/GenBank/DDBJ databases">
        <authorList>
            <consortium name="Pathogen Informatics"/>
        </authorList>
    </citation>
    <scope>NUCLEOTIDE SEQUENCE [LARGE SCALE GENOMIC DNA]</scope>
</reference>
<reference evidence="4" key="2">
    <citation type="submission" date="2019-09" db="UniProtKB">
        <authorList>
            <consortium name="WormBaseParasite"/>
        </authorList>
    </citation>
    <scope>IDENTIFICATION</scope>
</reference>
<dbReference type="WBParaSite" id="HPBE_0001265101-mRNA-1">
    <property type="protein sequence ID" value="HPBE_0001265101-mRNA-1"/>
    <property type="gene ID" value="HPBE_0001265101"/>
</dbReference>